<dbReference type="STRING" id="1503925.TH53_23715"/>
<dbReference type="Gene3D" id="3.40.710.10">
    <property type="entry name" value="DD-peptidase/beta-lactamase superfamily"/>
    <property type="match status" value="1"/>
</dbReference>
<comment type="caution">
    <text evidence="2">The sequence shown here is derived from an EMBL/GenBank/DDBJ whole genome shotgun (WGS) entry which is preliminary data.</text>
</comment>
<dbReference type="EMBL" id="JXRA01000127">
    <property type="protein sequence ID" value="KIO74895.1"/>
    <property type="molecule type" value="Genomic_DNA"/>
</dbReference>
<feature type="compositionally biased region" description="Basic and acidic residues" evidence="1">
    <location>
        <begin position="90"/>
        <end position="101"/>
    </location>
</feature>
<accession>A0A0D0GFI5</accession>
<dbReference type="InterPro" id="IPR012338">
    <property type="entry name" value="Beta-lactam/transpept-like"/>
</dbReference>
<evidence type="ECO:0000313" key="3">
    <source>
        <dbReference type="Proteomes" id="UP000032049"/>
    </source>
</evidence>
<keyword evidence="3" id="KW-1185">Reference proteome</keyword>
<evidence type="ECO:0000256" key="1">
    <source>
        <dbReference type="SAM" id="MobiDB-lite"/>
    </source>
</evidence>
<gene>
    <name evidence="2" type="ORF">TH53_23715</name>
</gene>
<name>A0A0D0GFI5_9SPHI</name>
<evidence type="ECO:0000313" key="2">
    <source>
        <dbReference type="EMBL" id="KIO74895.1"/>
    </source>
</evidence>
<organism evidence="2 3">
    <name type="scientific">Pedobacter lusitanus</name>
    <dbReference type="NCBI Taxonomy" id="1503925"/>
    <lineage>
        <taxon>Bacteria</taxon>
        <taxon>Pseudomonadati</taxon>
        <taxon>Bacteroidota</taxon>
        <taxon>Sphingobacteriia</taxon>
        <taxon>Sphingobacteriales</taxon>
        <taxon>Sphingobacteriaceae</taxon>
        <taxon>Pedobacter</taxon>
    </lineage>
</organism>
<proteinExistence type="predicted"/>
<sequence length="112" mass="13001">MLVLKLISGGSGTWMNHFISIEQPFNVNAAPPKQKNLYTGYPNSELWFPNWRIELPGNRLTFQFDPGTKYQYSGEGFEYLRHTLESKFHKPLDQPSQRDKLLPLGLNDSHYT</sequence>
<reference evidence="2 3" key="1">
    <citation type="submission" date="2015-01" db="EMBL/GenBank/DDBJ databases">
        <title>Draft genome sequence of Pedobacter sp. NL19 isolated from sludge of an effluent treatment pond in an abandoned uranium mine.</title>
        <authorList>
            <person name="Santos T."/>
            <person name="Caetano T."/>
            <person name="Covas C."/>
            <person name="Cruz A."/>
            <person name="Mendo S."/>
        </authorList>
    </citation>
    <scope>NUCLEOTIDE SEQUENCE [LARGE SCALE GENOMIC DNA]</scope>
    <source>
        <strain evidence="2 3">NL19</strain>
    </source>
</reference>
<dbReference type="Proteomes" id="UP000032049">
    <property type="component" value="Unassembled WGS sequence"/>
</dbReference>
<dbReference type="AlphaFoldDB" id="A0A0D0GFI5"/>
<feature type="region of interest" description="Disordered" evidence="1">
    <location>
        <begin position="90"/>
        <end position="112"/>
    </location>
</feature>
<protein>
    <submittedName>
        <fullName evidence="2">Contig127, whole genome shotgun sequence</fullName>
    </submittedName>
</protein>
<dbReference type="SUPFAM" id="SSF56601">
    <property type="entry name" value="beta-lactamase/transpeptidase-like"/>
    <property type="match status" value="1"/>
</dbReference>